<feature type="signal peptide" evidence="1">
    <location>
        <begin position="1"/>
        <end position="24"/>
    </location>
</feature>
<evidence type="ECO:0000256" key="1">
    <source>
        <dbReference type="SAM" id="SignalP"/>
    </source>
</evidence>
<accession>A0A6B0UF74</accession>
<protein>
    <submittedName>
        <fullName evidence="2">Putative secreted protein</fullName>
    </submittedName>
</protein>
<keyword evidence="1" id="KW-0732">Signal</keyword>
<name>A0A6B0UF74_IXORI</name>
<dbReference type="EMBL" id="GIFC01005083">
    <property type="protein sequence ID" value="MXU87166.1"/>
    <property type="molecule type" value="Transcribed_RNA"/>
</dbReference>
<dbReference type="AlphaFoldDB" id="A0A6B0UF74"/>
<feature type="chain" id="PRO_5025399489" evidence="1">
    <location>
        <begin position="25"/>
        <end position="95"/>
    </location>
</feature>
<sequence>MTERQTMSSFPMLVMPLRLRLSLAAGATAASATLGDKLNRYCRVSWGLRKLTCPKMLCPSAQLFSWHTLKCWDGSSATFSRLIGDEVMFCSCASR</sequence>
<evidence type="ECO:0000313" key="2">
    <source>
        <dbReference type="EMBL" id="MXU87166.1"/>
    </source>
</evidence>
<proteinExistence type="predicted"/>
<reference evidence="2" key="1">
    <citation type="submission" date="2019-12" db="EMBL/GenBank/DDBJ databases">
        <title>An insight into the sialome of adult female Ixodes ricinus ticks feeding for 6 days.</title>
        <authorList>
            <person name="Perner J."/>
            <person name="Ribeiro J.M.C."/>
        </authorList>
    </citation>
    <scope>NUCLEOTIDE SEQUENCE</scope>
    <source>
        <strain evidence="2">Semi-engorged</strain>
        <tissue evidence="2">Salivary glands</tissue>
    </source>
</reference>
<organism evidence="2">
    <name type="scientific">Ixodes ricinus</name>
    <name type="common">Common tick</name>
    <name type="synonym">Acarus ricinus</name>
    <dbReference type="NCBI Taxonomy" id="34613"/>
    <lineage>
        <taxon>Eukaryota</taxon>
        <taxon>Metazoa</taxon>
        <taxon>Ecdysozoa</taxon>
        <taxon>Arthropoda</taxon>
        <taxon>Chelicerata</taxon>
        <taxon>Arachnida</taxon>
        <taxon>Acari</taxon>
        <taxon>Parasitiformes</taxon>
        <taxon>Ixodida</taxon>
        <taxon>Ixodoidea</taxon>
        <taxon>Ixodidae</taxon>
        <taxon>Ixodinae</taxon>
        <taxon>Ixodes</taxon>
    </lineage>
</organism>